<proteinExistence type="inferred from homology"/>
<dbReference type="InterPro" id="IPR011013">
    <property type="entry name" value="Gal_mutarotase_sf_dom"/>
</dbReference>
<dbReference type="Gene3D" id="2.70.98.10">
    <property type="match status" value="1"/>
</dbReference>
<evidence type="ECO:0000256" key="1">
    <source>
        <dbReference type="ARBA" id="ARBA00001096"/>
    </source>
</evidence>
<dbReference type="SUPFAM" id="SSF74650">
    <property type="entry name" value="Galactose mutarotase-like"/>
    <property type="match status" value="1"/>
</dbReference>
<dbReference type="EMBL" id="JBFKZN010000004">
    <property type="protein sequence ID" value="MEW5289175.1"/>
    <property type="molecule type" value="Genomic_DNA"/>
</dbReference>
<evidence type="ECO:0000313" key="6">
    <source>
        <dbReference type="Proteomes" id="UP001554567"/>
    </source>
</evidence>
<dbReference type="InterPro" id="IPR025532">
    <property type="entry name" value="G6P_1-epimerase"/>
</dbReference>
<comment type="caution">
    <text evidence="5">The sequence shown here is derived from an EMBL/GenBank/DDBJ whole genome shotgun (WGS) entry which is preliminary data.</text>
</comment>
<dbReference type="PANTHER" id="PTHR11122">
    <property type="entry name" value="APOSPORY-ASSOCIATED PROTEIN C-RELATED"/>
    <property type="match status" value="1"/>
</dbReference>
<evidence type="ECO:0000256" key="2">
    <source>
        <dbReference type="ARBA" id="ARBA00005866"/>
    </source>
</evidence>
<dbReference type="EC" id="5.1.3.15" evidence="4"/>
<dbReference type="GO" id="GO:0016853">
    <property type="term" value="F:isomerase activity"/>
    <property type="evidence" value="ECO:0007669"/>
    <property type="project" value="UniProtKB-KW"/>
</dbReference>
<keyword evidence="3 4" id="KW-0413">Isomerase</keyword>
<dbReference type="RefSeq" id="WP_367167188.1">
    <property type="nucleotide sequence ID" value="NZ_JBFKZN010000004.1"/>
</dbReference>
<dbReference type="CDD" id="cd09020">
    <property type="entry name" value="D-hex-6-P-epi_like"/>
    <property type="match status" value="1"/>
</dbReference>
<evidence type="ECO:0000313" key="5">
    <source>
        <dbReference type="EMBL" id="MEW5289175.1"/>
    </source>
</evidence>
<protein>
    <recommendedName>
        <fullName evidence="4">Putative glucose-6-phosphate 1-epimerase</fullName>
        <ecNumber evidence="4">5.1.3.15</ecNumber>
    </recommendedName>
</protein>
<comment type="similarity">
    <text evidence="2 4">Belongs to the glucose-6-phosphate 1-epimerase family.</text>
</comment>
<dbReference type="InterPro" id="IPR014718">
    <property type="entry name" value="GH-type_carb-bd"/>
</dbReference>
<reference evidence="5 6" key="1">
    <citation type="submission" date="2024-07" db="EMBL/GenBank/DDBJ databases">
        <authorList>
            <person name="Dulla G.F.J."/>
            <person name="Delorm J.G."/>
        </authorList>
    </citation>
    <scope>NUCLEOTIDE SEQUENCE [LARGE SCALE GENOMIC DNA]</scope>
    <source>
        <strain evidence="5 6">JGD 233</strain>
    </source>
</reference>
<sequence length="292" mass="32322">MNETLFSLPVLEQITPCISLRQIGELPVLIIVHPAVRAAVTLQGAHLIAWQPAAEKPVIWLSEKTAWTQGKAIRGGVPVCWPWFGPAGEPAHGFARTLPWTLSAHDENDKSVMLTLMLKSDRQTLELWPHEFTLLLRFRFTDSCEIELEAHGDYEATAALHSYFCVGDIADVEVSGLGPDFIDKVNSGNAGHSVDGKQTYPHRIDRIYTQPEDCSLIGDKTGNRMLEVYHHHQSDVVTWNPGPELSQSMADMADDGYKTMVCVETAHVSSPMKSTAESPARLSATIRIRKGK</sequence>
<comment type="catalytic activity">
    <reaction evidence="1">
        <text>alpha-D-glucose 6-phosphate = beta-D-glucose 6-phosphate</text>
        <dbReference type="Rhea" id="RHEA:16249"/>
        <dbReference type="ChEBI" id="CHEBI:58225"/>
        <dbReference type="ChEBI" id="CHEBI:58247"/>
        <dbReference type="EC" id="5.1.3.15"/>
    </reaction>
</comment>
<organism evidence="5 6">
    <name type="scientific">Erwinia papayae</name>
    <dbReference type="NCBI Taxonomy" id="206499"/>
    <lineage>
        <taxon>Bacteria</taxon>
        <taxon>Pseudomonadati</taxon>
        <taxon>Pseudomonadota</taxon>
        <taxon>Gammaproteobacteria</taxon>
        <taxon>Enterobacterales</taxon>
        <taxon>Erwiniaceae</taxon>
        <taxon>Erwinia</taxon>
    </lineage>
</organism>
<dbReference type="InterPro" id="IPR008183">
    <property type="entry name" value="Aldose_1/G6P_1-epimerase"/>
</dbReference>
<dbReference type="PANTHER" id="PTHR11122:SF13">
    <property type="entry name" value="GLUCOSE-6-PHOSPHATE 1-EPIMERASE"/>
    <property type="match status" value="1"/>
</dbReference>
<evidence type="ECO:0000256" key="3">
    <source>
        <dbReference type="ARBA" id="ARBA00023235"/>
    </source>
</evidence>
<dbReference type="Pfam" id="PF01263">
    <property type="entry name" value="Aldose_epim"/>
    <property type="match status" value="1"/>
</dbReference>
<name>A0ABV3N043_9GAMM</name>
<accession>A0ABV3N043</accession>
<dbReference type="PIRSF" id="PIRSF016020">
    <property type="entry name" value="PHexose_mutarotase"/>
    <property type="match status" value="1"/>
</dbReference>
<dbReference type="Proteomes" id="UP001554567">
    <property type="component" value="Unassembled WGS sequence"/>
</dbReference>
<keyword evidence="6" id="KW-1185">Reference proteome</keyword>
<evidence type="ECO:0000256" key="4">
    <source>
        <dbReference type="PIRNR" id="PIRNR016020"/>
    </source>
</evidence>
<gene>
    <name evidence="5" type="ORF">ABW286_08260</name>
</gene>